<organism evidence="1 2">
    <name type="scientific">Catenulispora yoronensis</name>
    <dbReference type="NCBI Taxonomy" id="450799"/>
    <lineage>
        <taxon>Bacteria</taxon>
        <taxon>Bacillati</taxon>
        <taxon>Actinomycetota</taxon>
        <taxon>Actinomycetes</taxon>
        <taxon>Catenulisporales</taxon>
        <taxon>Catenulisporaceae</taxon>
        <taxon>Catenulispora</taxon>
    </lineage>
</organism>
<comment type="caution">
    <text evidence="1">The sequence shown here is derived from an EMBL/GenBank/DDBJ whole genome shotgun (WGS) entry which is preliminary data.</text>
</comment>
<proteinExistence type="predicted"/>
<gene>
    <name evidence="1" type="ORF">GCM10009839_43540</name>
</gene>
<reference evidence="2" key="1">
    <citation type="journal article" date="2019" name="Int. J. Syst. Evol. Microbiol.">
        <title>The Global Catalogue of Microorganisms (GCM) 10K type strain sequencing project: providing services to taxonomists for standard genome sequencing and annotation.</title>
        <authorList>
            <consortium name="The Broad Institute Genomics Platform"/>
            <consortium name="The Broad Institute Genome Sequencing Center for Infectious Disease"/>
            <person name="Wu L."/>
            <person name="Ma J."/>
        </authorList>
    </citation>
    <scope>NUCLEOTIDE SEQUENCE [LARGE SCALE GENOMIC DNA]</scope>
    <source>
        <strain evidence="2">JCM 16014</strain>
    </source>
</reference>
<accession>A0ABP5FZY1</accession>
<dbReference type="RefSeq" id="WP_344667470.1">
    <property type="nucleotide sequence ID" value="NZ_BAAAQN010000025.1"/>
</dbReference>
<protein>
    <submittedName>
        <fullName evidence="1">Uncharacterized protein</fullName>
    </submittedName>
</protein>
<keyword evidence="2" id="KW-1185">Reference proteome</keyword>
<dbReference type="EMBL" id="BAAAQN010000025">
    <property type="protein sequence ID" value="GAA2037554.1"/>
    <property type="molecule type" value="Genomic_DNA"/>
</dbReference>
<dbReference type="Proteomes" id="UP001500751">
    <property type="component" value="Unassembled WGS sequence"/>
</dbReference>
<sequence length="65" mass="7386">MSGPRPVQVDFQAVVRRWEEVDFEEMQVEFVPDDPEDLAFVDVMSEAVSVSNVAVKDIFGERPSQ</sequence>
<evidence type="ECO:0000313" key="1">
    <source>
        <dbReference type="EMBL" id="GAA2037554.1"/>
    </source>
</evidence>
<name>A0ABP5FZY1_9ACTN</name>
<evidence type="ECO:0000313" key="2">
    <source>
        <dbReference type="Proteomes" id="UP001500751"/>
    </source>
</evidence>